<feature type="region of interest" description="Disordered" evidence="1">
    <location>
        <begin position="468"/>
        <end position="693"/>
    </location>
</feature>
<protein>
    <submittedName>
        <fullName evidence="2">Uncharacterized protein</fullName>
    </submittedName>
</protein>
<evidence type="ECO:0000313" key="2">
    <source>
        <dbReference type="EMBL" id="KAK0383525.1"/>
    </source>
</evidence>
<evidence type="ECO:0000256" key="1">
    <source>
        <dbReference type="SAM" id="MobiDB-lite"/>
    </source>
</evidence>
<feature type="compositionally biased region" description="Acidic residues" evidence="1">
    <location>
        <begin position="594"/>
        <end position="603"/>
    </location>
</feature>
<feature type="compositionally biased region" description="Polar residues" evidence="1">
    <location>
        <begin position="637"/>
        <end position="672"/>
    </location>
</feature>
<feature type="compositionally biased region" description="Basic and acidic residues" evidence="1">
    <location>
        <begin position="151"/>
        <end position="171"/>
    </location>
</feature>
<feature type="compositionally biased region" description="Polar residues" evidence="1">
    <location>
        <begin position="607"/>
        <end position="622"/>
    </location>
</feature>
<dbReference type="AlphaFoldDB" id="A0AA39L4D1"/>
<feature type="compositionally biased region" description="Basic and acidic residues" evidence="1">
    <location>
        <begin position="93"/>
        <end position="111"/>
    </location>
</feature>
<feature type="compositionally biased region" description="Low complexity" evidence="1">
    <location>
        <begin position="471"/>
        <end position="487"/>
    </location>
</feature>
<feature type="region of interest" description="Disordered" evidence="1">
    <location>
        <begin position="1"/>
        <end position="203"/>
    </location>
</feature>
<feature type="compositionally biased region" description="Acidic residues" evidence="1">
    <location>
        <begin position="239"/>
        <end position="251"/>
    </location>
</feature>
<reference evidence="2" key="1">
    <citation type="submission" date="2022-10" db="EMBL/GenBank/DDBJ databases">
        <title>Determination and structural analysis of whole genome sequence of Sarocladium strictum F4-1.</title>
        <authorList>
            <person name="Hu L."/>
            <person name="Jiang Y."/>
        </authorList>
    </citation>
    <scope>NUCLEOTIDE SEQUENCE</scope>
    <source>
        <strain evidence="2">F4-1</strain>
    </source>
</reference>
<keyword evidence="3" id="KW-1185">Reference proteome</keyword>
<feature type="compositionally biased region" description="Basic and acidic residues" evidence="1">
    <location>
        <begin position="673"/>
        <end position="682"/>
    </location>
</feature>
<gene>
    <name evidence="2" type="ORF">NLU13_9436</name>
</gene>
<proteinExistence type="predicted"/>
<comment type="caution">
    <text evidence="2">The sequence shown here is derived from an EMBL/GenBank/DDBJ whole genome shotgun (WGS) entry which is preliminary data.</text>
</comment>
<evidence type="ECO:0000313" key="3">
    <source>
        <dbReference type="Proteomes" id="UP001175261"/>
    </source>
</evidence>
<feature type="compositionally biased region" description="Polar residues" evidence="1">
    <location>
        <begin position="568"/>
        <end position="586"/>
    </location>
</feature>
<organism evidence="2 3">
    <name type="scientific">Sarocladium strictum</name>
    <name type="common">Black bundle disease fungus</name>
    <name type="synonym">Acremonium strictum</name>
    <dbReference type="NCBI Taxonomy" id="5046"/>
    <lineage>
        <taxon>Eukaryota</taxon>
        <taxon>Fungi</taxon>
        <taxon>Dikarya</taxon>
        <taxon>Ascomycota</taxon>
        <taxon>Pezizomycotina</taxon>
        <taxon>Sordariomycetes</taxon>
        <taxon>Hypocreomycetidae</taxon>
        <taxon>Hypocreales</taxon>
        <taxon>Sarocladiaceae</taxon>
        <taxon>Sarocladium</taxon>
    </lineage>
</organism>
<name>A0AA39L4D1_SARSR</name>
<accession>A0AA39L4D1</accession>
<dbReference type="EMBL" id="JAPDFR010000009">
    <property type="protein sequence ID" value="KAK0383525.1"/>
    <property type="molecule type" value="Genomic_DNA"/>
</dbReference>
<feature type="region of interest" description="Disordered" evidence="1">
    <location>
        <begin position="233"/>
        <end position="335"/>
    </location>
</feature>
<sequence>MDDPWGSPWAADDTQLKLDLPVPPPQVHAPQTPHKTASPWAASDEDDTWGGWNAAEGGHSADSPGWGRSPALRPARSNTISRHVSPEPWGRLRTLDSRSDATEERRSEKDVPVPVDSAISLGEEDPFAPKPQGEKEDALPQSVVPISFNEVELKTAHEVHGAEDVSAKQEEGPSEWPESPTGEPSRASTAPDRSEVTRQTSKVQELVHMYDGIAKRKNLPGESLVAGPRIVLVGSDGVQDQDQDQDQDQEDEARAKLAEDGAYPSAQEGTSDYNDFEGNDRTDDASDDVFNDVVSTIEATESSQLDKPEEPGSPVEIETHGEQPPEQPLSTDAKVPSIPYSYDLKWLDELFPSTPVPTIDPEPVPDVIIDDTFASISERKAWYRVSRRGPMRQHNQGNDEDYVRLDWRSSGVRGRTLKIVRRWMEEDSIAGRVVLGRRTGPVGASMFNWDSQAPQVEIGELLGKNSHRRSISGVSKGSKGSLPSPSSATFAWSARPEGPSSNVKPSLEEPKRNSWIAPPQSIMSPVTPDFGWSSAPQNSTGLGDKPASSDVALDTRKDPTSLAALPSKTPQSLDSITTTGLTSASLRGQPIPEAENDDDDEWGEMVSSPTWPPNVTASQTGQLGDLAPDPTDKVQDAPSTARSQTSSPGSEPHATSTPLQSRPSEPRPTTTDLWKEADHEQRTPAADQAVLDPWSVSEPLKKADGFLSGVSLELSKAATTSAEKAPESTVIPPSTNLTAEEQAFVQRTLNDLPDLSYMLR</sequence>
<feature type="compositionally biased region" description="Polar residues" evidence="1">
    <location>
        <begin position="293"/>
        <end position="303"/>
    </location>
</feature>
<dbReference type="Proteomes" id="UP001175261">
    <property type="component" value="Unassembled WGS sequence"/>
</dbReference>